<dbReference type="EMBL" id="JACTNZ010000011">
    <property type="protein sequence ID" value="KAG5526708.1"/>
    <property type="molecule type" value="Genomic_DNA"/>
</dbReference>
<dbReference type="Pfam" id="PF00149">
    <property type="entry name" value="Metallophos"/>
    <property type="match status" value="1"/>
</dbReference>
<dbReference type="PANTHER" id="PTHR22953:SF86">
    <property type="entry name" value="PURPLE ACID PHOSPHATASE 10"/>
    <property type="match status" value="1"/>
</dbReference>
<organism evidence="8 9">
    <name type="scientific">Rhododendron griersonianum</name>
    <dbReference type="NCBI Taxonomy" id="479676"/>
    <lineage>
        <taxon>Eukaryota</taxon>
        <taxon>Viridiplantae</taxon>
        <taxon>Streptophyta</taxon>
        <taxon>Embryophyta</taxon>
        <taxon>Tracheophyta</taxon>
        <taxon>Spermatophyta</taxon>
        <taxon>Magnoliopsida</taxon>
        <taxon>eudicotyledons</taxon>
        <taxon>Gunneridae</taxon>
        <taxon>Pentapetalae</taxon>
        <taxon>asterids</taxon>
        <taxon>Ericales</taxon>
        <taxon>Ericaceae</taxon>
        <taxon>Ericoideae</taxon>
        <taxon>Rhodoreae</taxon>
        <taxon>Rhododendron</taxon>
    </lineage>
</organism>
<dbReference type="SUPFAM" id="SSF56300">
    <property type="entry name" value="Metallo-dependent phosphatases"/>
    <property type="match status" value="1"/>
</dbReference>
<name>A0AAV6IGL6_9ERIC</name>
<dbReference type="InterPro" id="IPR041792">
    <property type="entry name" value="MPP_PAP"/>
</dbReference>
<dbReference type="InterPro" id="IPR039331">
    <property type="entry name" value="PAPs-like"/>
</dbReference>
<sequence length="294" mass="34223">MTPKIWPATFSSIVKCNGGTTRVFRRAVQESFDMPLNSDVFQVPPAYNAPQQFSTKYYYEVGIDHTTRMFWFTIPPKTGPDVPYTFGLIVSGKYTPQYLWLQTELPKVNRSETPWLIVLMHAPWYNSNGYHYMEGETMRVQFESWFVQYKVDVVFAGHVHSHERSISPQLPQDSEIFSMWRKILRQKQKRINERYSNIAYNITNGLCTPVKNTSAPVYITIGDGGNIEGFTEPQPSYSAFREASFGHGVFEIKNRTHAYFGWHRNQDGYAVEADSQWFFNRYWYSVDDSTKAQS</sequence>
<dbReference type="GO" id="GO:0003993">
    <property type="term" value="F:acid phosphatase activity"/>
    <property type="evidence" value="ECO:0007669"/>
    <property type="project" value="UniProtKB-EC"/>
</dbReference>
<protein>
    <recommendedName>
        <fullName evidence="3">acid phosphatase</fullName>
        <ecNumber evidence="3">3.1.3.2</ecNumber>
    </recommendedName>
</protein>
<gene>
    <name evidence="8" type="ORF">RHGRI_032837</name>
</gene>
<keyword evidence="5" id="KW-0325">Glycoprotein</keyword>
<keyword evidence="4" id="KW-0732">Signal</keyword>
<dbReference type="Proteomes" id="UP000823749">
    <property type="component" value="Chromosome 11"/>
</dbReference>
<evidence type="ECO:0000259" key="7">
    <source>
        <dbReference type="Pfam" id="PF14008"/>
    </source>
</evidence>
<comment type="cofactor">
    <cofactor evidence="2">
        <name>Zn(2+)</name>
        <dbReference type="ChEBI" id="CHEBI:29105"/>
    </cofactor>
</comment>
<dbReference type="InterPro" id="IPR029052">
    <property type="entry name" value="Metallo-depent_PP-like"/>
</dbReference>
<feature type="domain" description="Purple acid phosphatase C-terminal" evidence="7">
    <location>
        <begin position="215"/>
        <end position="270"/>
    </location>
</feature>
<dbReference type="InterPro" id="IPR025733">
    <property type="entry name" value="PAPs_C"/>
</dbReference>
<evidence type="ECO:0000256" key="2">
    <source>
        <dbReference type="ARBA" id="ARBA00001947"/>
    </source>
</evidence>
<comment type="caution">
    <text evidence="8">The sequence shown here is derived from an EMBL/GenBank/DDBJ whole genome shotgun (WGS) entry which is preliminary data.</text>
</comment>
<dbReference type="Gene3D" id="3.60.21.10">
    <property type="match status" value="2"/>
</dbReference>
<comment type="catalytic activity">
    <reaction evidence="1">
        <text>a phosphate monoester + H2O = an alcohol + phosphate</text>
        <dbReference type="Rhea" id="RHEA:15017"/>
        <dbReference type="ChEBI" id="CHEBI:15377"/>
        <dbReference type="ChEBI" id="CHEBI:30879"/>
        <dbReference type="ChEBI" id="CHEBI:43474"/>
        <dbReference type="ChEBI" id="CHEBI:67140"/>
        <dbReference type="EC" id="3.1.3.2"/>
    </reaction>
</comment>
<evidence type="ECO:0000256" key="5">
    <source>
        <dbReference type="ARBA" id="ARBA00023180"/>
    </source>
</evidence>
<feature type="domain" description="Calcineurin-like phosphoesterase" evidence="6">
    <location>
        <begin position="93"/>
        <end position="161"/>
    </location>
</feature>
<keyword evidence="9" id="KW-1185">Reference proteome</keyword>
<evidence type="ECO:0000259" key="6">
    <source>
        <dbReference type="Pfam" id="PF00149"/>
    </source>
</evidence>
<evidence type="ECO:0000313" key="9">
    <source>
        <dbReference type="Proteomes" id="UP000823749"/>
    </source>
</evidence>
<evidence type="ECO:0000256" key="4">
    <source>
        <dbReference type="ARBA" id="ARBA00022729"/>
    </source>
</evidence>
<dbReference type="CDD" id="cd00839">
    <property type="entry name" value="MPP_PAPs"/>
    <property type="match status" value="1"/>
</dbReference>
<evidence type="ECO:0000256" key="3">
    <source>
        <dbReference type="ARBA" id="ARBA00012646"/>
    </source>
</evidence>
<dbReference type="EC" id="3.1.3.2" evidence="3"/>
<proteinExistence type="predicted"/>
<dbReference type="Pfam" id="PF14008">
    <property type="entry name" value="Metallophos_C"/>
    <property type="match status" value="1"/>
</dbReference>
<evidence type="ECO:0000256" key="1">
    <source>
        <dbReference type="ARBA" id="ARBA00000032"/>
    </source>
</evidence>
<dbReference type="InterPro" id="IPR004843">
    <property type="entry name" value="Calcineurin-like_PHP"/>
</dbReference>
<evidence type="ECO:0000313" key="8">
    <source>
        <dbReference type="EMBL" id="KAG5526708.1"/>
    </source>
</evidence>
<accession>A0AAV6IGL6</accession>
<dbReference type="PANTHER" id="PTHR22953">
    <property type="entry name" value="ACID PHOSPHATASE RELATED"/>
    <property type="match status" value="1"/>
</dbReference>
<reference evidence="8" key="1">
    <citation type="submission" date="2020-08" db="EMBL/GenBank/DDBJ databases">
        <title>Plant Genome Project.</title>
        <authorList>
            <person name="Zhang R.-G."/>
        </authorList>
    </citation>
    <scope>NUCLEOTIDE SEQUENCE</scope>
    <source>
        <strain evidence="8">WSP0</strain>
        <tissue evidence="8">Leaf</tissue>
    </source>
</reference>
<dbReference type="AlphaFoldDB" id="A0AAV6IGL6"/>